<dbReference type="EMBL" id="ML119123">
    <property type="protein sequence ID" value="RPB13292.1"/>
    <property type="molecule type" value="Genomic_DNA"/>
</dbReference>
<dbReference type="Proteomes" id="UP000277580">
    <property type="component" value="Unassembled WGS sequence"/>
</dbReference>
<evidence type="ECO:0000256" key="1">
    <source>
        <dbReference type="SAM" id="MobiDB-lite"/>
    </source>
</evidence>
<feature type="compositionally biased region" description="Low complexity" evidence="1">
    <location>
        <begin position="134"/>
        <end position="156"/>
    </location>
</feature>
<evidence type="ECO:0000313" key="3">
    <source>
        <dbReference type="Proteomes" id="UP000277580"/>
    </source>
</evidence>
<evidence type="ECO:0000313" key="2">
    <source>
        <dbReference type="EMBL" id="RPB13292.1"/>
    </source>
</evidence>
<dbReference type="AlphaFoldDB" id="A0A3N4KVL6"/>
<feature type="compositionally biased region" description="Basic and acidic residues" evidence="1">
    <location>
        <begin position="235"/>
        <end position="254"/>
    </location>
</feature>
<keyword evidence="3" id="KW-1185">Reference proteome</keyword>
<feature type="region of interest" description="Disordered" evidence="1">
    <location>
        <begin position="109"/>
        <end position="338"/>
    </location>
</feature>
<dbReference type="InParanoid" id="A0A3N4KVL6"/>
<gene>
    <name evidence="2" type="ORF">P167DRAFT_573325</name>
</gene>
<feature type="compositionally biased region" description="Polar residues" evidence="1">
    <location>
        <begin position="200"/>
        <end position="218"/>
    </location>
</feature>
<dbReference type="OrthoDB" id="5401727at2759"/>
<feature type="compositionally biased region" description="Polar residues" evidence="1">
    <location>
        <begin position="279"/>
        <end position="288"/>
    </location>
</feature>
<reference evidence="2 3" key="1">
    <citation type="journal article" date="2018" name="Nat. Ecol. Evol.">
        <title>Pezizomycetes genomes reveal the molecular basis of ectomycorrhizal truffle lifestyle.</title>
        <authorList>
            <person name="Murat C."/>
            <person name="Payen T."/>
            <person name="Noel B."/>
            <person name="Kuo A."/>
            <person name="Morin E."/>
            <person name="Chen J."/>
            <person name="Kohler A."/>
            <person name="Krizsan K."/>
            <person name="Balestrini R."/>
            <person name="Da Silva C."/>
            <person name="Montanini B."/>
            <person name="Hainaut M."/>
            <person name="Levati E."/>
            <person name="Barry K.W."/>
            <person name="Belfiori B."/>
            <person name="Cichocki N."/>
            <person name="Clum A."/>
            <person name="Dockter R.B."/>
            <person name="Fauchery L."/>
            <person name="Guy J."/>
            <person name="Iotti M."/>
            <person name="Le Tacon F."/>
            <person name="Lindquist E.A."/>
            <person name="Lipzen A."/>
            <person name="Malagnac F."/>
            <person name="Mello A."/>
            <person name="Molinier V."/>
            <person name="Miyauchi S."/>
            <person name="Poulain J."/>
            <person name="Riccioni C."/>
            <person name="Rubini A."/>
            <person name="Sitrit Y."/>
            <person name="Splivallo R."/>
            <person name="Traeger S."/>
            <person name="Wang M."/>
            <person name="Zifcakova L."/>
            <person name="Wipf D."/>
            <person name="Zambonelli A."/>
            <person name="Paolocci F."/>
            <person name="Nowrousian M."/>
            <person name="Ottonello S."/>
            <person name="Baldrian P."/>
            <person name="Spatafora J.W."/>
            <person name="Henrissat B."/>
            <person name="Nagy L.G."/>
            <person name="Aury J.M."/>
            <person name="Wincker P."/>
            <person name="Grigoriev I.V."/>
            <person name="Bonfante P."/>
            <person name="Martin F.M."/>
        </authorList>
    </citation>
    <scope>NUCLEOTIDE SEQUENCE [LARGE SCALE GENOMIC DNA]</scope>
    <source>
        <strain evidence="2 3">CCBAS932</strain>
    </source>
</reference>
<proteinExistence type="predicted"/>
<feature type="region of interest" description="Disordered" evidence="1">
    <location>
        <begin position="59"/>
        <end position="97"/>
    </location>
</feature>
<accession>A0A3N4KVL6</accession>
<feature type="compositionally biased region" description="Polar residues" evidence="1">
    <location>
        <begin position="173"/>
        <end position="184"/>
    </location>
</feature>
<feature type="compositionally biased region" description="Low complexity" evidence="1">
    <location>
        <begin position="386"/>
        <end position="401"/>
    </location>
</feature>
<name>A0A3N4KVL6_9PEZI</name>
<protein>
    <submittedName>
        <fullName evidence="2">Uncharacterized protein</fullName>
    </submittedName>
</protein>
<feature type="region of interest" description="Disordered" evidence="1">
    <location>
        <begin position="350"/>
        <end position="450"/>
    </location>
</feature>
<feature type="compositionally biased region" description="Low complexity" evidence="1">
    <location>
        <begin position="420"/>
        <end position="434"/>
    </location>
</feature>
<sequence length="450" mass="47604">MSSVVLSWSIFLALVGGIYWVYFSPKSATVKPSSKAVTEDKGAGSIFLGTSGTESAVAGEKKKKKKAALSNTAAKEPVSTGNIAKAAESTDDDDVAQEVDQAELLRRLQSLKEGGNVGGKKSSSSSSSTRLAPKKALAAPASPFATASQTSSAGADADIDEEEATRLPESEYSAASKQSHSSDPSDMLEPSTGGPGVLKINSSTQLPRSQKQKTTSAADQAGVHASKNAKKKEKQKAAKEAEKAEQKARFELHRATMRAAESAKQKHKPQAATPPPPSAWTSVNSQTAPVAPAAPKTDGLLDTFSTSTLNKPGTADDSPIDSEDEKKQMRSTHLDNSYWEEIPEHLIGGWNEVQKKSRKQKKAATDAQTGDESTDAKSGRENFQIKSSVKAPVKAPAKIVKQTVQKKDTSTSGNGFQLLDSGSTTSDTKNSSSDWAEIDDSDNWAVHPEE</sequence>
<organism evidence="2 3">
    <name type="scientific">Morchella conica CCBAS932</name>
    <dbReference type="NCBI Taxonomy" id="1392247"/>
    <lineage>
        <taxon>Eukaryota</taxon>
        <taxon>Fungi</taxon>
        <taxon>Dikarya</taxon>
        <taxon>Ascomycota</taxon>
        <taxon>Pezizomycotina</taxon>
        <taxon>Pezizomycetes</taxon>
        <taxon>Pezizales</taxon>
        <taxon>Morchellaceae</taxon>
        <taxon>Morchella</taxon>
    </lineage>
</organism>